<evidence type="ECO:0000256" key="8">
    <source>
        <dbReference type="ARBA" id="ARBA00022737"/>
    </source>
</evidence>
<keyword evidence="8" id="KW-0677">Repeat</keyword>
<sequence length="717" mass="79157">MLKPGGFEGRLQLSLWFIPLNLYTLTTLQELSLPNNQLSGAIDGAIVNLSNLIILELHVNQLWGELPSNIGLLSKLQQLQLHSNNLNGTIPPSLTDCTNLTTLLLRNNLFSGQIAALDFSKLQRLQALDLGNNTLVGGIPESLCLCKSATAIRLAFNQLTGEVPPCMASLHSLIHLSLSDNLLSNVVGALTTLRHCENLAVLFLSRCFHDERMPDDDDLLHLDSFKNLQILTLGGCKLRGEIPTWISKLRKVKVLNLSFNKISGPIPAWLGSMPSLYVLNLTQNFLSGEIPREIGRLPALISDNGSTDLSHLALPFLFDKLQYNRLFNLPRGLKLGNNSLSGSIPAEIGQLKLLIILDLSSNELSGGIPEQLSNLTNLERLDMSGNHLSGEIPAALTKLHFLSAFSVANNDLQGEIPKGGQFETFGAAAFEGNPKLINGSHVVAVAPPRVEEEEEEEEGLWHNTRLPFGLGYFVGVIPSSSMALSYYTFQQPDYSGDDPELQSLLNPDGDSFCNSLLCDDLTYHANGLPLDLDNLTTATQPPPFLLPHQQQQSQAPLFHFPNRHKLYDYSLPEFVLPPPLPQFPAADFSTRICENAKNETSLSAQSIAARQRRRKITVKTQELGKLVPGGHRMNTAEMLQSAYNYVKFLQAQVALLEFLGSHHQEVPFEGEEELQNLLESPLIQEKLYSTQHCLLPNKLAEQVPLLKSNPHLLEKDH</sequence>
<dbReference type="FunFam" id="3.80.10.10:FF:000213">
    <property type="entry name" value="Tyrosine-sulfated glycopeptide receptor 1"/>
    <property type="match status" value="1"/>
</dbReference>
<name>A0A0H3YBU3_SALMI</name>
<dbReference type="PROSITE" id="PS50888">
    <property type="entry name" value="BHLH"/>
    <property type="match status" value="1"/>
</dbReference>
<evidence type="ECO:0000256" key="15">
    <source>
        <dbReference type="ARBA" id="ARBA00023242"/>
    </source>
</evidence>
<dbReference type="GO" id="GO:0006952">
    <property type="term" value="P:defense response"/>
    <property type="evidence" value="ECO:0007669"/>
    <property type="project" value="UniProtKB-ARBA"/>
</dbReference>
<feature type="domain" description="BHLH" evidence="16">
    <location>
        <begin position="600"/>
        <end position="649"/>
    </location>
</feature>
<reference evidence="17" key="1">
    <citation type="submission" date="2014-12" db="EMBL/GenBank/DDBJ databases">
        <title>Genome-wide characterization and analysis of bHLH transcription factors related to tanshinones biosynthesis in Salvia miltiorrhiza.</title>
        <authorList>
            <person name="Zhang X."/>
            <person name="Song J."/>
        </authorList>
    </citation>
    <scope>NUCLEOTIDE SEQUENCE</scope>
</reference>
<dbReference type="AlphaFoldDB" id="A0A0H3YBU3"/>
<evidence type="ECO:0000256" key="13">
    <source>
        <dbReference type="ARBA" id="ARBA00023170"/>
    </source>
</evidence>
<evidence type="ECO:0000256" key="9">
    <source>
        <dbReference type="ARBA" id="ARBA00022989"/>
    </source>
</evidence>
<dbReference type="PANTHER" id="PTHR48052:SF81">
    <property type="entry name" value="LEUCINE-RICH REPEAT-CONTAINING N-TERMINAL PLANT-TYPE DOMAIN-CONTAINING PROTEIN"/>
    <property type="match status" value="1"/>
</dbReference>
<dbReference type="Gene3D" id="4.10.280.10">
    <property type="entry name" value="Helix-loop-helix DNA-binding domain"/>
    <property type="match status" value="1"/>
</dbReference>
<organism evidence="17">
    <name type="scientific">Salvia miltiorrhiza</name>
    <name type="common">Chinese sage</name>
    <dbReference type="NCBI Taxonomy" id="226208"/>
    <lineage>
        <taxon>Eukaryota</taxon>
        <taxon>Viridiplantae</taxon>
        <taxon>Streptophyta</taxon>
        <taxon>Embryophyta</taxon>
        <taxon>Tracheophyta</taxon>
        <taxon>Spermatophyta</taxon>
        <taxon>Magnoliopsida</taxon>
        <taxon>eudicotyledons</taxon>
        <taxon>Gunneridae</taxon>
        <taxon>Pentapetalae</taxon>
        <taxon>asterids</taxon>
        <taxon>lamiids</taxon>
        <taxon>Lamiales</taxon>
        <taxon>Lamiaceae</taxon>
        <taxon>Nepetoideae</taxon>
        <taxon>Mentheae</taxon>
        <taxon>Salviinae</taxon>
        <taxon>Salvia</taxon>
        <taxon>Salvia incertae sedis</taxon>
    </lineage>
</organism>
<dbReference type="InterPro" id="IPR003591">
    <property type="entry name" value="Leu-rich_rpt_typical-subtyp"/>
</dbReference>
<evidence type="ECO:0000256" key="4">
    <source>
        <dbReference type="ARBA" id="ARBA00022475"/>
    </source>
</evidence>
<evidence type="ECO:0000256" key="7">
    <source>
        <dbReference type="ARBA" id="ARBA00022729"/>
    </source>
</evidence>
<keyword evidence="6" id="KW-0812">Transmembrane</keyword>
<dbReference type="Pfam" id="PF13855">
    <property type="entry name" value="LRR_8"/>
    <property type="match status" value="2"/>
</dbReference>
<dbReference type="InterPro" id="IPR011598">
    <property type="entry name" value="bHLH_dom"/>
</dbReference>
<proteinExistence type="evidence at transcript level"/>
<dbReference type="InterPro" id="IPR001611">
    <property type="entry name" value="Leu-rich_rpt"/>
</dbReference>
<dbReference type="GO" id="GO:0005634">
    <property type="term" value="C:nucleus"/>
    <property type="evidence" value="ECO:0007669"/>
    <property type="project" value="UniProtKB-SubCell"/>
</dbReference>
<protein>
    <submittedName>
        <fullName evidence="17">Basic helix-loop-helix transcription factor</fullName>
    </submittedName>
</protein>
<evidence type="ECO:0000256" key="12">
    <source>
        <dbReference type="ARBA" id="ARBA00023163"/>
    </source>
</evidence>
<comment type="subcellular location">
    <subcellularLocation>
        <location evidence="2">Cell membrane</location>
        <topology evidence="2">Single-pass type I membrane protein</topology>
    </subcellularLocation>
    <subcellularLocation>
        <location evidence="1">Nucleus</location>
    </subcellularLocation>
</comment>
<keyword evidence="5" id="KW-0433">Leucine-rich repeat</keyword>
<dbReference type="Pfam" id="PF00560">
    <property type="entry name" value="LRR_1"/>
    <property type="match status" value="2"/>
</dbReference>
<dbReference type="GO" id="GO:0051707">
    <property type="term" value="P:response to other organism"/>
    <property type="evidence" value="ECO:0007669"/>
    <property type="project" value="UniProtKB-ARBA"/>
</dbReference>
<keyword evidence="10" id="KW-0805">Transcription regulation</keyword>
<evidence type="ECO:0000256" key="1">
    <source>
        <dbReference type="ARBA" id="ARBA00004123"/>
    </source>
</evidence>
<dbReference type="SMART" id="SM00369">
    <property type="entry name" value="LRR_TYP"/>
    <property type="match status" value="7"/>
</dbReference>
<comment type="similarity">
    <text evidence="3">Belongs to the RLP family.</text>
</comment>
<dbReference type="Gene3D" id="3.80.10.10">
    <property type="entry name" value="Ribonuclease Inhibitor"/>
    <property type="match status" value="2"/>
</dbReference>
<dbReference type="PANTHER" id="PTHR48052">
    <property type="entry name" value="UNNAMED PRODUCT"/>
    <property type="match status" value="1"/>
</dbReference>
<dbReference type="GO" id="GO:0046983">
    <property type="term" value="F:protein dimerization activity"/>
    <property type="evidence" value="ECO:0007669"/>
    <property type="project" value="InterPro"/>
</dbReference>
<dbReference type="GO" id="GO:0005886">
    <property type="term" value="C:plasma membrane"/>
    <property type="evidence" value="ECO:0007669"/>
    <property type="project" value="UniProtKB-SubCell"/>
</dbReference>
<dbReference type="Pfam" id="PF00010">
    <property type="entry name" value="HLH"/>
    <property type="match status" value="1"/>
</dbReference>
<keyword evidence="14" id="KW-0325">Glycoprotein</keyword>
<dbReference type="FunFam" id="3.80.10.10:FF:000041">
    <property type="entry name" value="LRR receptor-like serine/threonine-protein kinase ERECTA"/>
    <property type="match status" value="1"/>
</dbReference>
<keyword evidence="9" id="KW-1133">Transmembrane helix</keyword>
<evidence type="ECO:0000256" key="5">
    <source>
        <dbReference type="ARBA" id="ARBA00022614"/>
    </source>
</evidence>
<evidence type="ECO:0000256" key="2">
    <source>
        <dbReference type="ARBA" id="ARBA00004251"/>
    </source>
</evidence>
<keyword evidence="11" id="KW-0472">Membrane</keyword>
<dbReference type="EMBL" id="KP257514">
    <property type="protein sequence ID" value="AKN09616.1"/>
    <property type="molecule type" value="mRNA"/>
</dbReference>
<evidence type="ECO:0000259" key="16">
    <source>
        <dbReference type="PROSITE" id="PS50888"/>
    </source>
</evidence>
<keyword evidence="13" id="KW-0675">Receptor</keyword>
<dbReference type="InterPro" id="IPR036638">
    <property type="entry name" value="HLH_DNA-bd_sf"/>
</dbReference>
<evidence type="ECO:0000313" key="17">
    <source>
        <dbReference type="EMBL" id="AKN09616.1"/>
    </source>
</evidence>
<evidence type="ECO:0000256" key="3">
    <source>
        <dbReference type="ARBA" id="ARBA00009592"/>
    </source>
</evidence>
<dbReference type="SUPFAM" id="SSF47459">
    <property type="entry name" value="HLH, helix-loop-helix DNA-binding domain"/>
    <property type="match status" value="1"/>
</dbReference>
<evidence type="ECO:0000256" key="14">
    <source>
        <dbReference type="ARBA" id="ARBA00023180"/>
    </source>
</evidence>
<keyword evidence="15" id="KW-0539">Nucleus</keyword>
<keyword evidence="4" id="KW-1003">Cell membrane</keyword>
<evidence type="ECO:0000256" key="6">
    <source>
        <dbReference type="ARBA" id="ARBA00022692"/>
    </source>
</evidence>
<dbReference type="SMART" id="SM00353">
    <property type="entry name" value="HLH"/>
    <property type="match status" value="1"/>
</dbReference>
<keyword evidence="7" id="KW-0732">Signal</keyword>
<dbReference type="SUPFAM" id="SSF52047">
    <property type="entry name" value="RNI-like"/>
    <property type="match status" value="1"/>
</dbReference>
<evidence type="ECO:0000256" key="10">
    <source>
        <dbReference type="ARBA" id="ARBA00023015"/>
    </source>
</evidence>
<keyword evidence="12" id="KW-0804">Transcription</keyword>
<evidence type="ECO:0000256" key="11">
    <source>
        <dbReference type="ARBA" id="ARBA00023136"/>
    </source>
</evidence>
<accession>A0A0H3YBU3</accession>
<dbReference type="InterPro" id="IPR032675">
    <property type="entry name" value="LRR_dom_sf"/>
</dbReference>